<dbReference type="RefSeq" id="WP_377177402.1">
    <property type="nucleotide sequence ID" value="NZ_JBHTMY010000002.1"/>
</dbReference>
<organism evidence="3 4">
    <name type="scientific">Namhaeicola litoreus</name>
    <dbReference type="NCBI Taxonomy" id="1052145"/>
    <lineage>
        <taxon>Bacteria</taxon>
        <taxon>Pseudomonadati</taxon>
        <taxon>Bacteroidota</taxon>
        <taxon>Flavobacteriia</taxon>
        <taxon>Flavobacteriales</taxon>
        <taxon>Flavobacteriaceae</taxon>
        <taxon>Namhaeicola</taxon>
    </lineage>
</organism>
<dbReference type="Proteomes" id="UP001597201">
    <property type="component" value="Unassembled WGS sequence"/>
</dbReference>
<dbReference type="InterPro" id="IPR032710">
    <property type="entry name" value="NTF2-like_dom_sf"/>
</dbReference>
<dbReference type="SUPFAM" id="SSF54427">
    <property type="entry name" value="NTF2-like"/>
    <property type="match status" value="1"/>
</dbReference>
<evidence type="ECO:0000256" key="1">
    <source>
        <dbReference type="SAM" id="SignalP"/>
    </source>
</evidence>
<dbReference type="InterPro" id="IPR027843">
    <property type="entry name" value="DUF4440"/>
</dbReference>
<feature type="chain" id="PRO_5047462508" evidence="1">
    <location>
        <begin position="19"/>
        <end position="145"/>
    </location>
</feature>
<protein>
    <submittedName>
        <fullName evidence="3">YybH family protein</fullName>
    </submittedName>
</protein>
<comment type="caution">
    <text evidence="3">The sequence shown here is derived from an EMBL/GenBank/DDBJ whole genome shotgun (WGS) entry which is preliminary data.</text>
</comment>
<keyword evidence="4" id="KW-1185">Reference proteome</keyword>
<dbReference type="Pfam" id="PF14534">
    <property type="entry name" value="DUF4440"/>
    <property type="match status" value="1"/>
</dbReference>
<gene>
    <name evidence="3" type="ORF">ACFQ39_06910</name>
</gene>
<evidence type="ECO:0000259" key="2">
    <source>
        <dbReference type="Pfam" id="PF14534"/>
    </source>
</evidence>
<feature type="signal peptide" evidence="1">
    <location>
        <begin position="1"/>
        <end position="18"/>
    </location>
</feature>
<feature type="domain" description="DUF4440" evidence="2">
    <location>
        <begin position="31"/>
        <end position="134"/>
    </location>
</feature>
<dbReference type="Gene3D" id="3.10.450.50">
    <property type="match status" value="1"/>
</dbReference>
<keyword evidence="1" id="KW-0732">Signal</keyword>
<accession>A0ABW3Y475</accession>
<evidence type="ECO:0000313" key="3">
    <source>
        <dbReference type="EMBL" id="MFD1315343.1"/>
    </source>
</evidence>
<name>A0ABW3Y475_9FLAO</name>
<dbReference type="EMBL" id="JBHTMY010000002">
    <property type="protein sequence ID" value="MFD1315343.1"/>
    <property type="molecule type" value="Genomic_DNA"/>
</dbReference>
<evidence type="ECO:0000313" key="4">
    <source>
        <dbReference type="Proteomes" id="UP001597201"/>
    </source>
</evidence>
<proteinExistence type="predicted"/>
<sequence length="145" mass="16566">MKPTLAAFFLLIHLSLCAQTQEEEIKNTLVDMWDAIEKNDLESYAQFIHPDFTQFGETDPVLQTGKAAEIEGIKNWLKNSSDIHTEMIDPKVTVKGDVAWITYYWSDKGLTSGQVFTSKGKSTRIFVKENNKWLCIHGHYTLLPN</sequence>
<reference evidence="4" key="1">
    <citation type="journal article" date="2019" name="Int. J. Syst. Evol. Microbiol.">
        <title>The Global Catalogue of Microorganisms (GCM) 10K type strain sequencing project: providing services to taxonomists for standard genome sequencing and annotation.</title>
        <authorList>
            <consortium name="The Broad Institute Genomics Platform"/>
            <consortium name="The Broad Institute Genome Sequencing Center for Infectious Disease"/>
            <person name="Wu L."/>
            <person name="Ma J."/>
        </authorList>
    </citation>
    <scope>NUCLEOTIDE SEQUENCE [LARGE SCALE GENOMIC DNA]</scope>
    <source>
        <strain evidence="4">CCUG 61485</strain>
    </source>
</reference>